<protein>
    <submittedName>
        <fullName evidence="1">Uncharacterized protein</fullName>
    </submittedName>
</protein>
<proteinExistence type="predicted"/>
<sequence length="85" mass="9423">MAFLGFLNSSSAAPGIAAHELTGLETGDLYQNWGSSPGFSSLPPVRLRRCVPITALKQLILYPYTYFCERSHQVASRFRKEKCGI</sequence>
<keyword evidence="2" id="KW-1185">Reference proteome</keyword>
<evidence type="ECO:0000313" key="1">
    <source>
        <dbReference type="EMBL" id="EDX78740.1"/>
    </source>
</evidence>
<accession>B4VHM4</accession>
<dbReference type="EMBL" id="DS989841">
    <property type="protein sequence ID" value="EDX78740.1"/>
    <property type="molecule type" value="Genomic_DNA"/>
</dbReference>
<dbReference type="STRING" id="118168.MC7420_7393"/>
<dbReference type="Proteomes" id="UP000003835">
    <property type="component" value="Unassembled WGS sequence"/>
</dbReference>
<dbReference type="HOGENOM" id="CLU_2506967_0_0_3"/>
<organism evidence="1 2">
    <name type="scientific">Coleofasciculus chthonoplastes PCC 7420</name>
    <dbReference type="NCBI Taxonomy" id="118168"/>
    <lineage>
        <taxon>Bacteria</taxon>
        <taxon>Bacillati</taxon>
        <taxon>Cyanobacteriota</taxon>
        <taxon>Cyanophyceae</taxon>
        <taxon>Coleofasciculales</taxon>
        <taxon>Coleofasciculaceae</taxon>
        <taxon>Coleofasciculus</taxon>
    </lineage>
</organism>
<dbReference type="RefSeq" id="WP_006098217.1">
    <property type="nucleotide sequence ID" value="NZ_DS989841.1"/>
</dbReference>
<gene>
    <name evidence="1" type="ORF">MC7420_7393</name>
</gene>
<dbReference type="AlphaFoldDB" id="B4VHM4"/>
<name>B4VHM4_9CYAN</name>
<reference evidence="1 2" key="1">
    <citation type="submission" date="2008-07" db="EMBL/GenBank/DDBJ databases">
        <authorList>
            <person name="Tandeau de Marsac N."/>
            <person name="Ferriera S."/>
            <person name="Johnson J."/>
            <person name="Kravitz S."/>
            <person name="Beeson K."/>
            <person name="Sutton G."/>
            <person name="Rogers Y.-H."/>
            <person name="Friedman R."/>
            <person name="Frazier M."/>
            <person name="Venter J.C."/>
        </authorList>
    </citation>
    <scope>NUCLEOTIDE SEQUENCE [LARGE SCALE GENOMIC DNA]</scope>
    <source>
        <strain evidence="1 2">PCC 7420</strain>
    </source>
</reference>
<evidence type="ECO:0000313" key="2">
    <source>
        <dbReference type="Proteomes" id="UP000003835"/>
    </source>
</evidence>